<evidence type="ECO:0000313" key="1">
    <source>
        <dbReference type="EMBL" id="MDT0606526.1"/>
    </source>
</evidence>
<protein>
    <submittedName>
        <fullName evidence="1">Uncharacterized protein</fullName>
    </submittedName>
</protein>
<keyword evidence="2" id="KW-1185">Reference proteome</keyword>
<gene>
    <name evidence="1" type="ORF">RM706_05775</name>
</gene>
<reference evidence="1 2" key="1">
    <citation type="submission" date="2023-09" db="EMBL/GenBank/DDBJ databases">
        <authorList>
            <person name="Rey-Velasco X."/>
        </authorList>
    </citation>
    <scope>NUCLEOTIDE SEQUENCE [LARGE SCALE GENOMIC DNA]</scope>
    <source>
        <strain evidence="1 2">F388</strain>
    </source>
</reference>
<dbReference type="EMBL" id="JAVRHR010000001">
    <property type="protein sequence ID" value="MDT0606526.1"/>
    <property type="molecule type" value="Genomic_DNA"/>
</dbReference>
<name>A0ABU3AC80_9FLAO</name>
<evidence type="ECO:0000313" key="2">
    <source>
        <dbReference type="Proteomes" id="UP001255246"/>
    </source>
</evidence>
<dbReference type="Proteomes" id="UP001255246">
    <property type="component" value="Unassembled WGS sequence"/>
</dbReference>
<accession>A0ABU3AC80</accession>
<sequence length="56" mass="6650">MKTPSAFCVLIFLKNCQFEFFQMKKYREQGFLVENSFLDTIFIGNASKITRNDEFL</sequence>
<proteinExistence type="predicted"/>
<organism evidence="1 2">
    <name type="scientific">Croceitalea rosinachiae</name>
    <dbReference type="NCBI Taxonomy" id="3075596"/>
    <lineage>
        <taxon>Bacteria</taxon>
        <taxon>Pseudomonadati</taxon>
        <taxon>Bacteroidota</taxon>
        <taxon>Flavobacteriia</taxon>
        <taxon>Flavobacteriales</taxon>
        <taxon>Flavobacteriaceae</taxon>
        <taxon>Croceitalea</taxon>
    </lineage>
</organism>
<dbReference type="RefSeq" id="WP_311350078.1">
    <property type="nucleotide sequence ID" value="NZ_JAVRHR010000001.1"/>
</dbReference>
<comment type="caution">
    <text evidence="1">The sequence shown here is derived from an EMBL/GenBank/DDBJ whole genome shotgun (WGS) entry which is preliminary data.</text>
</comment>